<accession>B6IQL2</accession>
<dbReference type="InterPro" id="IPR010333">
    <property type="entry name" value="VirJ"/>
</dbReference>
<dbReference type="AlphaFoldDB" id="B6IQL2"/>
<feature type="domain" description="Bacterial virulence" evidence="1">
    <location>
        <begin position="256"/>
        <end position="446"/>
    </location>
</feature>
<evidence type="ECO:0000259" key="1">
    <source>
        <dbReference type="Pfam" id="PF06057"/>
    </source>
</evidence>
<dbReference type="PIRSF" id="PIRSF029063">
    <property type="entry name" value="IV_sec_VirJ"/>
    <property type="match status" value="1"/>
</dbReference>
<evidence type="ECO:0000313" key="3">
    <source>
        <dbReference type="Proteomes" id="UP000001591"/>
    </source>
</evidence>
<dbReference type="HOGENOM" id="CLU_033710_0_0_5"/>
<evidence type="ECO:0000313" key="2">
    <source>
        <dbReference type="EMBL" id="ACI97748.1"/>
    </source>
</evidence>
<dbReference type="Pfam" id="PF06057">
    <property type="entry name" value="VirJ"/>
    <property type="match status" value="1"/>
</dbReference>
<organism evidence="2 3">
    <name type="scientific">Rhodospirillum centenum (strain ATCC 51521 / SW)</name>
    <dbReference type="NCBI Taxonomy" id="414684"/>
    <lineage>
        <taxon>Bacteria</taxon>
        <taxon>Pseudomonadati</taxon>
        <taxon>Pseudomonadota</taxon>
        <taxon>Alphaproteobacteria</taxon>
        <taxon>Rhodospirillales</taxon>
        <taxon>Rhodospirillaceae</taxon>
        <taxon>Rhodospirillum</taxon>
    </lineage>
</organism>
<name>B6IQL2_RHOCS</name>
<dbReference type="KEGG" id="rce:RC1_0299"/>
<dbReference type="InterPro" id="IPR011225">
    <property type="entry name" value="IV_sec_VirJ"/>
</dbReference>
<sequence length="454" mass="46986">MMGRRLRTAVLLTGTLLALGAALALVIGPKDPAPRRLDGGEAGTLRLYGPAGAVGRVVVALSDGTGWADADDRVARALAGDDALVAGIDLREMAAALNHQTDGCHWISGKLEAVSRLVQQHEGLPRYLTPVLLGRGAGGMVAYGAAVQGLGGMFAGALALRPGATMPFVAPICLGVESVAVPGGRRYPPLDRQETPVTLLDAGAESVAGSGIERVEGAADLADLRRRVVALAPAQEDGAAAEDLPVVELPAERPGDTLVLFWSGDGGWRDIDATIGEALAAAGVPVLGIDSFSYFWHRRSPAEVARDMDALIQRQSARWGTRRVILIGFSFGAAILPAAVNALPAESRAQVAALWLLSPDRKADWEINVAAYLGGDGDGASPVAPELAGLRGLPVHCVHGSAESADSLCTDPAATGLIRLELPGDHHFDGDYDRVVRAILASLHSRPHAPVGAG</sequence>
<protein>
    <submittedName>
        <fullName evidence="2">Virulence protein</fullName>
    </submittedName>
</protein>
<dbReference type="InterPro" id="IPR029058">
    <property type="entry name" value="AB_hydrolase_fold"/>
</dbReference>
<dbReference type="ESTHER" id="rhocs-b6iql2">
    <property type="family name" value="VirJ"/>
</dbReference>
<dbReference type="Gene3D" id="3.40.50.1820">
    <property type="entry name" value="alpha/beta hydrolase"/>
    <property type="match status" value="1"/>
</dbReference>
<proteinExistence type="predicted"/>
<dbReference type="STRING" id="414684.RC1_0299"/>
<dbReference type="eggNOG" id="COG3946">
    <property type="taxonomic scope" value="Bacteria"/>
</dbReference>
<dbReference type="Proteomes" id="UP000001591">
    <property type="component" value="Chromosome"/>
</dbReference>
<gene>
    <name evidence="2" type="primary">acvB</name>
    <name evidence="2" type="ordered locus">RC1_0299</name>
</gene>
<keyword evidence="3" id="KW-1185">Reference proteome</keyword>
<dbReference type="SUPFAM" id="SSF53474">
    <property type="entry name" value="alpha/beta-Hydrolases"/>
    <property type="match status" value="2"/>
</dbReference>
<dbReference type="EMBL" id="CP000613">
    <property type="protein sequence ID" value="ACI97748.1"/>
    <property type="molecule type" value="Genomic_DNA"/>
</dbReference>
<reference evidence="2 3" key="1">
    <citation type="journal article" date="2010" name="BMC Genomics">
        <title>Metabolic flexibility revealed in the genome of the cyst-forming alpha-1 proteobacterium Rhodospirillum centenum.</title>
        <authorList>
            <person name="Lu Y.K."/>
            <person name="Marden J."/>
            <person name="Han M."/>
            <person name="Swingley W.D."/>
            <person name="Mastrian S.D."/>
            <person name="Chowdhury S.R."/>
            <person name="Hao J."/>
            <person name="Helmy T."/>
            <person name="Kim S."/>
            <person name="Kurdoglu A.A."/>
            <person name="Matthies H.J."/>
            <person name="Rollo D."/>
            <person name="Stothard P."/>
            <person name="Blankenship R.E."/>
            <person name="Bauer C.E."/>
            <person name="Touchman J.W."/>
        </authorList>
    </citation>
    <scope>NUCLEOTIDE SEQUENCE [LARGE SCALE GENOMIC DNA]</scope>
    <source>
        <strain evidence="3">ATCC 51521 / SW</strain>
    </source>
</reference>